<dbReference type="PANTHER" id="PTHR22642">
    <property type="entry name" value="IMIDAZOLONEPROPIONASE"/>
    <property type="match status" value="1"/>
</dbReference>
<dbReference type="PANTHER" id="PTHR22642:SF2">
    <property type="entry name" value="PROTEIN LONG AFTER FAR-RED 3"/>
    <property type="match status" value="1"/>
</dbReference>
<dbReference type="AlphaFoldDB" id="X0V2M5"/>
<accession>X0V2M5</accession>
<dbReference type="InterPro" id="IPR011059">
    <property type="entry name" value="Metal-dep_hydrolase_composite"/>
</dbReference>
<name>X0V2M5_9ZZZZ</name>
<comment type="caution">
    <text evidence="2">The sequence shown here is derived from an EMBL/GenBank/DDBJ whole genome shotgun (WGS) entry which is preliminary data.</text>
</comment>
<organism evidence="2">
    <name type="scientific">marine sediment metagenome</name>
    <dbReference type="NCBI Taxonomy" id="412755"/>
    <lineage>
        <taxon>unclassified sequences</taxon>
        <taxon>metagenomes</taxon>
        <taxon>ecological metagenomes</taxon>
    </lineage>
</organism>
<sequence>LLHEPYTDNPSQSGIEASSRAALAENIAQAYRHGWDVAIHAIGDKGITNSLEAIAEARKAANISRNNHKKDRIEHVQLIRPEDLDLFHDLGVVAAVQPVFLPTDWSIAEKKWGHERCRYAYAWKTLLNAGIPLQFGSDAPFDRIRPLSGLQATVTRQDEAGKPDGGWFPEQRLNLEESIKGFTIEPARTAGNDDILGSLVPGKLADITVFEADLFQVEPENWSEVEVEMTISDGEIVFQK</sequence>
<feature type="non-terminal residue" evidence="2">
    <location>
        <position position="1"/>
    </location>
</feature>
<dbReference type="Gene3D" id="3.20.20.140">
    <property type="entry name" value="Metal-dependent hydrolases"/>
    <property type="match status" value="1"/>
</dbReference>
<evidence type="ECO:0000259" key="1">
    <source>
        <dbReference type="Pfam" id="PF07969"/>
    </source>
</evidence>
<dbReference type="SUPFAM" id="SSF51556">
    <property type="entry name" value="Metallo-dependent hydrolases"/>
    <property type="match status" value="1"/>
</dbReference>
<dbReference type="InterPro" id="IPR032466">
    <property type="entry name" value="Metal_Hydrolase"/>
</dbReference>
<proteinExistence type="predicted"/>
<feature type="domain" description="Amidohydrolase 3" evidence="1">
    <location>
        <begin position="2"/>
        <end position="238"/>
    </location>
</feature>
<gene>
    <name evidence="2" type="ORF">S01H1_46159</name>
</gene>
<dbReference type="SUPFAM" id="SSF51338">
    <property type="entry name" value="Composite domain of metallo-dependent hydrolases"/>
    <property type="match status" value="1"/>
</dbReference>
<reference evidence="2" key="1">
    <citation type="journal article" date="2014" name="Front. Microbiol.">
        <title>High frequency of phylogenetically diverse reductive dehalogenase-homologous genes in deep subseafloor sedimentary metagenomes.</title>
        <authorList>
            <person name="Kawai M."/>
            <person name="Futagami T."/>
            <person name="Toyoda A."/>
            <person name="Takaki Y."/>
            <person name="Nishi S."/>
            <person name="Hori S."/>
            <person name="Arai W."/>
            <person name="Tsubouchi T."/>
            <person name="Morono Y."/>
            <person name="Uchiyama I."/>
            <person name="Ito T."/>
            <person name="Fujiyama A."/>
            <person name="Inagaki F."/>
            <person name="Takami H."/>
        </authorList>
    </citation>
    <scope>NUCLEOTIDE SEQUENCE</scope>
    <source>
        <strain evidence="2">Expedition CK06-06</strain>
    </source>
</reference>
<dbReference type="InterPro" id="IPR013108">
    <property type="entry name" value="Amidohydro_3"/>
</dbReference>
<dbReference type="EMBL" id="BARS01029537">
    <property type="protein sequence ID" value="GAG05667.1"/>
    <property type="molecule type" value="Genomic_DNA"/>
</dbReference>
<protein>
    <recommendedName>
        <fullName evidence="1">Amidohydrolase 3 domain-containing protein</fullName>
    </recommendedName>
</protein>
<dbReference type="Pfam" id="PF07969">
    <property type="entry name" value="Amidohydro_3"/>
    <property type="match status" value="1"/>
</dbReference>
<dbReference type="GO" id="GO:0016810">
    <property type="term" value="F:hydrolase activity, acting on carbon-nitrogen (but not peptide) bonds"/>
    <property type="evidence" value="ECO:0007669"/>
    <property type="project" value="InterPro"/>
</dbReference>
<evidence type="ECO:0000313" key="2">
    <source>
        <dbReference type="EMBL" id="GAG05667.1"/>
    </source>
</evidence>